<reference evidence="1" key="1">
    <citation type="submission" date="2020-04" db="EMBL/GenBank/DDBJ databases">
        <authorList>
            <person name="Chiriac C."/>
            <person name="Salcher M."/>
            <person name="Ghai R."/>
            <person name="Kavagutti S V."/>
        </authorList>
    </citation>
    <scope>NUCLEOTIDE SEQUENCE</scope>
</reference>
<proteinExistence type="predicted"/>
<sequence>MYKVSVVFPAQVVDVWEKAEPFLKQVVDITDGRTSMSFLLNRVIKEDCNLWVIYDPDSMDIVGSMITKINEYPHARFLTVEMLAGDDFDEWIDQAHDALILFAKHFLCDGLELIGRRGWVKKLQRLQWKEKFTTCQLIFEGTHGEGWGELDSSVSNGI</sequence>
<protein>
    <submittedName>
        <fullName evidence="1">Uncharacterized protein</fullName>
    </submittedName>
</protein>
<dbReference type="EMBL" id="LR796165">
    <property type="protein sequence ID" value="CAB4122853.1"/>
    <property type="molecule type" value="Genomic_DNA"/>
</dbReference>
<gene>
    <name evidence="1" type="ORF">UFOVP28_56</name>
</gene>
<accession>A0A6J5KNQ4</accession>
<name>A0A6J5KNQ4_9CAUD</name>
<evidence type="ECO:0000313" key="1">
    <source>
        <dbReference type="EMBL" id="CAB4122853.1"/>
    </source>
</evidence>
<organism evidence="1">
    <name type="scientific">uncultured Caudovirales phage</name>
    <dbReference type="NCBI Taxonomy" id="2100421"/>
    <lineage>
        <taxon>Viruses</taxon>
        <taxon>Duplodnaviria</taxon>
        <taxon>Heunggongvirae</taxon>
        <taxon>Uroviricota</taxon>
        <taxon>Caudoviricetes</taxon>
        <taxon>Peduoviridae</taxon>
        <taxon>Maltschvirus</taxon>
        <taxon>Maltschvirus maltsch</taxon>
    </lineage>
</organism>